<dbReference type="Proteomes" id="UP000076925">
    <property type="component" value="Unassembled WGS sequence"/>
</dbReference>
<evidence type="ECO:0000313" key="1">
    <source>
        <dbReference type="EMBL" id="KYC39911.1"/>
    </source>
</evidence>
<protein>
    <recommendedName>
        <fullName evidence="3">DUF5331 domain-containing protein</fullName>
    </recommendedName>
</protein>
<gene>
    <name evidence="1" type="ORF">WA1_28500</name>
</gene>
<keyword evidence="2" id="KW-1185">Reference proteome</keyword>
<dbReference type="RefSeq" id="WP_017747218.1">
    <property type="nucleotide sequence ID" value="NZ_KQ976354.1"/>
</dbReference>
<evidence type="ECO:0008006" key="3">
    <source>
        <dbReference type="Google" id="ProtNLM"/>
    </source>
</evidence>
<evidence type="ECO:0000313" key="2">
    <source>
        <dbReference type="Proteomes" id="UP000076925"/>
    </source>
</evidence>
<name>A0A139X5B8_9CYAN</name>
<proteinExistence type="predicted"/>
<dbReference type="OrthoDB" id="484822at2"/>
<dbReference type="AlphaFoldDB" id="A0A139X5B8"/>
<dbReference type="Pfam" id="PF17265">
    <property type="entry name" value="DUF5331"/>
    <property type="match status" value="1"/>
</dbReference>
<dbReference type="EMBL" id="ANNX02000031">
    <property type="protein sequence ID" value="KYC39911.1"/>
    <property type="molecule type" value="Genomic_DNA"/>
</dbReference>
<dbReference type="InterPro" id="IPR020346">
    <property type="entry name" value="Uncharacterised_15.3kDa"/>
</dbReference>
<sequence length="317" mass="35665">MNIQQIRQSLKLKWVNYYYKNRSWLVKVRVWGTYDGLRRPSSSFILATLFILEPQLEQLLPFLVELNNDPDEIVSALGLNFNPEEHLHSINLDRSMVEDQVSNVSLQETLLNGKSLNPSVVATEVESKSQSLASVEVMTETVYEENPLTPSVVTINDESQNQSLPLGSACVSLKIESESDTIPSDAVATPPVESKNTPIPWVSYFSQEVMLQGKFFQSVDIPTDLEVKKNSISSFAVATLDRASNSNCIPTIALFDREEQRDCEPHFAMDTDVESKSSFVRIPEEGCHKQENLVPTNRVRHLADWIDGFCQGKGVRE</sequence>
<organism evidence="1 2">
    <name type="scientific">Scytonema hofmannii PCC 7110</name>
    <dbReference type="NCBI Taxonomy" id="128403"/>
    <lineage>
        <taxon>Bacteria</taxon>
        <taxon>Bacillati</taxon>
        <taxon>Cyanobacteriota</taxon>
        <taxon>Cyanophyceae</taxon>
        <taxon>Nostocales</taxon>
        <taxon>Scytonemataceae</taxon>
        <taxon>Scytonema</taxon>
    </lineage>
</organism>
<accession>A0A139X5B8</accession>
<reference evidence="1 2" key="1">
    <citation type="journal article" date="2013" name="Genome Biol. Evol.">
        <title>Genomes of Stigonematalean cyanobacteria (subsection V) and the evolution of oxygenic photosynthesis from prokaryotes to plastids.</title>
        <authorList>
            <person name="Dagan T."/>
            <person name="Roettger M."/>
            <person name="Stucken K."/>
            <person name="Landan G."/>
            <person name="Koch R."/>
            <person name="Major P."/>
            <person name="Gould S.B."/>
            <person name="Goremykin V.V."/>
            <person name="Rippka R."/>
            <person name="Tandeau de Marsac N."/>
            <person name="Gugger M."/>
            <person name="Lockhart P.J."/>
            <person name="Allen J.F."/>
            <person name="Brune I."/>
            <person name="Maus I."/>
            <person name="Puhler A."/>
            <person name="Martin W.F."/>
        </authorList>
    </citation>
    <scope>NUCLEOTIDE SEQUENCE [LARGE SCALE GENOMIC DNA]</scope>
    <source>
        <strain evidence="1 2">PCC 7110</strain>
    </source>
</reference>
<comment type="caution">
    <text evidence="1">The sequence shown here is derived from an EMBL/GenBank/DDBJ whole genome shotgun (WGS) entry which is preliminary data.</text>
</comment>